<protein>
    <recommendedName>
        <fullName evidence="3">Exocyst subunit Exo70 family protein</fullName>
    </recommendedName>
</protein>
<dbReference type="GO" id="GO:0005546">
    <property type="term" value="F:phosphatidylinositol-4,5-bisphosphate binding"/>
    <property type="evidence" value="ECO:0007669"/>
    <property type="project" value="InterPro"/>
</dbReference>
<dbReference type="OrthoDB" id="1922221at2759"/>
<comment type="similarity">
    <text evidence="1 3">Belongs to the EXO70 family.</text>
</comment>
<evidence type="ECO:0000313" key="7">
    <source>
        <dbReference type="Proteomes" id="UP000095767"/>
    </source>
</evidence>
<gene>
    <name evidence="6" type="ORF">BAE44_0000441</name>
</gene>
<dbReference type="PANTHER" id="PTHR12542:SF114">
    <property type="entry name" value="EXOCYST SUBUNIT EXO70 FAMILY PROTEIN"/>
    <property type="match status" value="1"/>
</dbReference>
<evidence type="ECO:0000256" key="1">
    <source>
        <dbReference type="ARBA" id="ARBA00006756"/>
    </source>
</evidence>
<dbReference type="Gene3D" id="1.20.1280.170">
    <property type="entry name" value="Exocyst complex component Exo70"/>
    <property type="match status" value="1"/>
</dbReference>
<evidence type="ECO:0000256" key="3">
    <source>
        <dbReference type="RuleBase" id="RU365026"/>
    </source>
</evidence>
<dbReference type="PANTHER" id="PTHR12542">
    <property type="entry name" value="EXOCYST COMPLEX PROTEIN EXO70"/>
    <property type="match status" value="1"/>
</dbReference>
<proteinExistence type="inferred from homology"/>
<dbReference type="InterPro" id="IPR004140">
    <property type="entry name" value="Exo70"/>
</dbReference>
<feature type="domain" description="Exocyst complex subunit Exo70 C-terminal" evidence="5">
    <location>
        <begin position="207"/>
        <end position="288"/>
    </location>
</feature>
<sequence length="337" mass="36781">MVAEFLRVRVWNSSSRLRVAVHRLSLASSSVSLPSAAADKTSSVGTGGDVDASHGSRSRASSAGPDEVAALLDDGESWDELDLICPAGVSLLHAIALRVNRAGCTMELFRAFSKAPCCDVIDGFLSILRVECSQQTTEAMIKLWTTVAKLIEKAVAAMRRQLYAQNSGAFDGFRDEYLMAVARILILLEFANGYTNITSHEKLIYILGILERNLQANIVVTCADAGVSRHLFLANNISFILNRAADADDVACLLGDVWAARRRRRLEQHVESYVESSWGPVVAFLETSVSAWGRGCRIALPFFFLGPNRKRKGAQISRPDRGATLIYRVVAPLSHAL</sequence>
<comment type="function">
    <text evidence="3">Component of the exocyst complex.</text>
</comment>
<reference evidence="6 7" key="1">
    <citation type="submission" date="2016-09" db="EMBL/GenBank/DDBJ databases">
        <title>The draft genome of Dichanthelium oligosanthes: A C3 panicoid grass species.</title>
        <authorList>
            <person name="Studer A.J."/>
            <person name="Schnable J.C."/>
            <person name="Brutnell T.P."/>
        </authorList>
    </citation>
    <scope>NUCLEOTIDE SEQUENCE [LARGE SCALE GENOMIC DNA]</scope>
    <source>
        <strain evidence="7">cv. Kellogg 1175</strain>
        <tissue evidence="6">Leaf</tissue>
    </source>
</reference>
<dbReference type="GO" id="GO:0006887">
    <property type="term" value="P:exocytosis"/>
    <property type="evidence" value="ECO:0007669"/>
    <property type="project" value="UniProtKB-KW"/>
</dbReference>
<dbReference type="STRING" id="888268.A0A1E5WMD1"/>
<comment type="caution">
    <text evidence="6">The sequence shown here is derived from an EMBL/GenBank/DDBJ whole genome shotgun (WGS) entry which is preliminary data.</text>
</comment>
<dbReference type="EMBL" id="LWDX02001400">
    <property type="protein sequence ID" value="OEL38539.1"/>
    <property type="molecule type" value="Genomic_DNA"/>
</dbReference>
<keyword evidence="2 3" id="KW-0813">Transport</keyword>
<dbReference type="SUPFAM" id="SSF74788">
    <property type="entry name" value="Cullin repeat-like"/>
    <property type="match status" value="2"/>
</dbReference>
<dbReference type="GO" id="GO:0015031">
    <property type="term" value="P:protein transport"/>
    <property type="evidence" value="ECO:0007669"/>
    <property type="project" value="UniProtKB-KW"/>
</dbReference>
<accession>A0A1E5WMD1</accession>
<feature type="compositionally biased region" description="Low complexity" evidence="4">
    <location>
        <begin position="53"/>
        <end position="62"/>
    </location>
</feature>
<dbReference type="AlphaFoldDB" id="A0A1E5WMD1"/>
<dbReference type="InterPro" id="IPR016159">
    <property type="entry name" value="Cullin_repeat-like_dom_sf"/>
</dbReference>
<evidence type="ECO:0000259" key="5">
    <source>
        <dbReference type="Pfam" id="PF03081"/>
    </source>
</evidence>
<evidence type="ECO:0000256" key="2">
    <source>
        <dbReference type="ARBA" id="ARBA00022448"/>
    </source>
</evidence>
<evidence type="ECO:0000256" key="4">
    <source>
        <dbReference type="SAM" id="MobiDB-lite"/>
    </source>
</evidence>
<dbReference type="Proteomes" id="UP000095767">
    <property type="component" value="Unassembled WGS sequence"/>
</dbReference>
<dbReference type="Pfam" id="PF03081">
    <property type="entry name" value="Exo70_C"/>
    <property type="match status" value="1"/>
</dbReference>
<keyword evidence="7" id="KW-1185">Reference proteome</keyword>
<name>A0A1E5WMD1_9POAL</name>
<organism evidence="6 7">
    <name type="scientific">Dichanthelium oligosanthes</name>
    <dbReference type="NCBI Taxonomy" id="888268"/>
    <lineage>
        <taxon>Eukaryota</taxon>
        <taxon>Viridiplantae</taxon>
        <taxon>Streptophyta</taxon>
        <taxon>Embryophyta</taxon>
        <taxon>Tracheophyta</taxon>
        <taxon>Spermatophyta</taxon>
        <taxon>Magnoliopsida</taxon>
        <taxon>Liliopsida</taxon>
        <taxon>Poales</taxon>
        <taxon>Poaceae</taxon>
        <taxon>PACMAD clade</taxon>
        <taxon>Panicoideae</taxon>
        <taxon>Panicodae</taxon>
        <taxon>Paniceae</taxon>
        <taxon>Dichantheliinae</taxon>
        <taxon>Dichanthelium</taxon>
    </lineage>
</organism>
<evidence type="ECO:0000313" key="6">
    <source>
        <dbReference type="EMBL" id="OEL38539.1"/>
    </source>
</evidence>
<keyword evidence="3" id="KW-0653">Protein transport</keyword>
<dbReference type="GO" id="GO:0000145">
    <property type="term" value="C:exocyst"/>
    <property type="evidence" value="ECO:0007669"/>
    <property type="project" value="InterPro"/>
</dbReference>
<feature type="region of interest" description="Disordered" evidence="4">
    <location>
        <begin position="38"/>
        <end position="62"/>
    </location>
</feature>
<dbReference type="InterPro" id="IPR046364">
    <property type="entry name" value="Exo70_C"/>
</dbReference>
<keyword evidence="3" id="KW-0268">Exocytosis</keyword>